<dbReference type="PANTHER" id="PTHR30126">
    <property type="entry name" value="HTH-TYPE TRANSCRIPTIONAL REGULATOR"/>
    <property type="match status" value="1"/>
</dbReference>
<accession>A0A7X1B1C3</accession>
<dbReference type="EMBL" id="JACHVA010000133">
    <property type="protein sequence ID" value="MBC2603803.1"/>
    <property type="molecule type" value="Genomic_DNA"/>
</dbReference>
<organism evidence="6 7">
    <name type="scientific">Puniceicoccus vermicola</name>
    <dbReference type="NCBI Taxonomy" id="388746"/>
    <lineage>
        <taxon>Bacteria</taxon>
        <taxon>Pseudomonadati</taxon>
        <taxon>Verrucomicrobiota</taxon>
        <taxon>Opitutia</taxon>
        <taxon>Puniceicoccales</taxon>
        <taxon>Puniceicoccaceae</taxon>
        <taxon>Puniceicoccus</taxon>
    </lineage>
</organism>
<dbReference type="GO" id="GO:0003700">
    <property type="term" value="F:DNA-binding transcription factor activity"/>
    <property type="evidence" value="ECO:0007669"/>
    <property type="project" value="InterPro"/>
</dbReference>
<evidence type="ECO:0000256" key="1">
    <source>
        <dbReference type="ARBA" id="ARBA00009437"/>
    </source>
</evidence>
<dbReference type="InterPro" id="IPR036388">
    <property type="entry name" value="WH-like_DNA-bd_sf"/>
</dbReference>
<dbReference type="InterPro" id="IPR036390">
    <property type="entry name" value="WH_DNA-bd_sf"/>
</dbReference>
<keyword evidence="3" id="KW-0238">DNA-binding</keyword>
<comment type="similarity">
    <text evidence="1">Belongs to the LysR transcriptional regulatory family.</text>
</comment>
<protein>
    <submittedName>
        <fullName evidence="6">LysR family transcriptional regulator</fullName>
    </submittedName>
</protein>
<evidence type="ECO:0000256" key="2">
    <source>
        <dbReference type="ARBA" id="ARBA00023015"/>
    </source>
</evidence>
<evidence type="ECO:0000313" key="7">
    <source>
        <dbReference type="Proteomes" id="UP000525652"/>
    </source>
</evidence>
<dbReference type="SUPFAM" id="SSF53850">
    <property type="entry name" value="Periplasmic binding protein-like II"/>
    <property type="match status" value="1"/>
</dbReference>
<gene>
    <name evidence="6" type="ORF">H5P30_18650</name>
</gene>
<dbReference type="PRINTS" id="PR00039">
    <property type="entry name" value="HTHLYSR"/>
</dbReference>
<dbReference type="Proteomes" id="UP000525652">
    <property type="component" value="Unassembled WGS sequence"/>
</dbReference>
<dbReference type="GO" id="GO:0000976">
    <property type="term" value="F:transcription cis-regulatory region binding"/>
    <property type="evidence" value="ECO:0007669"/>
    <property type="project" value="TreeGrafter"/>
</dbReference>
<evidence type="ECO:0000256" key="4">
    <source>
        <dbReference type="ARBA" id="ARBA00023163"/>
    </source>
</evidence>
<dbReference type="AlphaFoldDB" id="A0A7X1B1C3"/>
<dbReference type="Gene3D" id="3.40.190.10">
    <property type="entry name" value="Periplasmic binding protein-like II"/>
    <property type="match status" value="2"/>
</dbReference>
<name>A0A7X1B1C3_9BACT</name>
<keyword evidence="2" id="KW-0805">Transcription regulation</keyword>
<dbReference type="PANTHER" id="PTHR30126:SF39">
    <property type="entry name" value="HTH-TYPE TRANSCRIPTIONAL REGULATOR CYSL"/>
    <property type="match status" value="1"/>
</dbReference>
<dbReference type="InterPro" id="IPR000847">
    <property type="entry name" value="LysR_HTH_N"/>
</dbReference>
<evidence type="ECO:0000256" key="3">
    <source>
        <dbReference type="ARBA" id="ARBA00023125"/>
    </source>
</evidence>
<evidence type="ECO:0000259" key="5">
    <source>
        <dbReference type="PROSITE" id="PS50931"/>
    </source>
</evidence>
<reference evidence="6 7" key="1">
    <citation type="submission" date="2020-07" db="EMBL/GenBank/DDBJ databases">
        <authorList>
            <person name="Feng X."/>
        </authorList>
    </citation>
    <scope>NUCLEOTIDE SEQUENCE [LARGE SCALE GENOMIC DNA]</scope>
    <source>
        <strain evidence="6 7">JCM14086</strain>
    </source>
</reference>
<keyword evidence="7" id="KW-1185">Reference proteome</keyword>
<dbReference type="PROSITE" id="PS50931">
    <property type="entry name" value="HTH_LYSR"/>
    <property type="match status" value="1"/>
</dbReference>
<keyword evidence="4" id="KW-0804">Transcription</keyword>
<dbReference type="Gene3D" id="1.10.10.10">
    <property type="entry name" value="Winged helix-like DNA-binding domain superfamily/Winged helix DNA-binding domain"/>
    <property type="match status" value="1"/>
</dbReference>
<dbReference type="InterPro" id="IPR005119">
    <property type="entry name" value="LysR_subst-bd"/>
</dbReference>
<proteinExistence type="inferred from homology"/>
<dbReference type="SUPFAM" id="SSF46785">
    <property type="entry name" value="Winged helix' DNA-binding domain"/>
    <property type="match status" value="1"/>
</dbReference>
<feature type="domain" description="HTH lysR-type" evidence="5">
    <location>
        <begin position="8"/>
        <end position="65"/>
    </location>
</feature>
<evidence type="ECO:0000313" key="6">
    <source>
        <dbReference type="EMBL" id="MBC2603803.1"/>
    </source>
</evidence>
<comment type="caution">
    <text evidence="6">The sequence shown here is derived from an EMBL/GenBank/DDBJ whole genome shotgun (WGS) entry which is preliminary data.</text>
</comment>
<dbReference type="RefSeq" id="WP_185694421.1">
    <property type="nucleotide sequence ID" value="NZ_JACHVA010000133.1"/>
</dbReference>
<dbReference type="Pfam" id="PF03466">
    <property type="entry name" value="LysR_substrate"/>
    <property type="match status" value="1"/>
</dbReference>
<dbReference type="Pfam" id="PF00126">
    <property type="entry name" value="HTH_1"/>
    <property type="match status" value="1"/>
</dbReference>
<sequence>MTTQLPRLDPEWLTTFLAISEHGGVLAASRALHLSQPALSARIQRLEDAVGQSLFHRTSQGMTLTDAGKRLLPVARKLPTLLREALETVDPENTLPQTAPLRLSASSTLSDFVFPTLIAEYARTHAIAGVELRSGNTDEVLAAVRSGRVNLGAVEGLTRAAGLHLEPFLHDEIVPVYSPEHLSSELIPTVSKAVSLETLRQLPLLWREYGSGTRRVIEDTLSHSGIRIQTLKPQYVFGSTMALKNAALAGLGIAFLPRRILQQELALHRLSIMNTKGLEIRRTFSWVLPSGDLPPELHSFYQWVLAHFHQDANV</sequence>